<protein>
    <submittedName>
        <fullName evidence="1">Tautomerase-like protein</fullName>
    </submittedName>
</protein>
<dbReference type="PANTHER" id="PTHR38460:SF1">
    <property type="entry name" value="TAUTOMERASE YOLI-RELATED"/>
    <property type="match status" value="1"/>
</dbReference>
<proteinExistence type="predicted"/>
<dbReference type="RefSeq" id="WP_144914030.1">
    <property type="nucleotide sequence ID" value="NZ_VLLI01000009.1"/>
</dbReference>
<dbReference type="AlphaFoldDB" id="A0A562TX15"/>
<gene>
    <name evidence="1" type="ORF">JN11_03164</name>
</gene>
<keyword evidence="2" id="KW-1185">Reference proteome</keyword>
<dbReference type="OrthoDB" id="9804765at2"/>
<name>A0A562TX15_9SPHI</name>
<dbReference type="InterPro" id="IPR014347">
    <property type="entry name" value="Tautomerase/MIF_sf"/>
</dbReference>
<evidence type="ECO:0000313" key="2">
    <source>
        <dbReference type="Proteomes" id="UP000317010"/>
    </source>
</evidence>
<comment type="caution">
    <text evidence="1">The sequence shown here is derived from an EMBL/GenBank/DDBJ whole genome shotgun (WGS) entry which is preliminary data.</text>
</comment>
<dbReference type="Pfam" id="PF14552">
    <property type="entry name" value="Tautomerase_2"/>
    <property type="match status" value="1"/>
</dbReference>
<dbReference type="Proteomes" id="UP000317010">
    <property type="component" value="Unassembled WGS sequence"/>
</dbReference>
<sequence length="126" mass="14355">MPLITLTLLKGRDATEKRNICDAVHAALVNNGVPAADRFQRIIELEPENFIYNANYPDLEVARTDKFVMIEILLSVGRSVKIKRKILADLMENLKNKQISPNDVMVCFKETAWENWAFANGTQIHI</sequence>
<dbReference type="PANTHER" id="PTHR38460">
    <property type="entry name" value="TAUTOMERASE YOLI-RELATED"/>
    <property type="match status" value="1"/>
</dbReference>
<dbReference type="EMBL" id="VLLI01000009">
    <property type="protein sequence ID" value="TWI98085.1"/>
    <property type="molecule type" value="Genomic_DNA"/>
</dbReference>
<dbReference type="Gene3D" id="3.30.429.10">
    <property type="entry name" value="Macrophage Migration Inhibitory Factor"/>
    <property type="match status" value="1"/>
</dbReference>
<accession>A0A562TX15</accession>
<reference evidence="1 2" key="1">
    <citation type="submission" date="2019-07" db="EMBL/GenBank/DDBJ databases">
        <title>Genomic Encyclopedia of Archaeal and Bacterial Type Strains, Phase II (KMG-II): from individual species to whole genera.</title>
        <authorList>
            <person name="Goeker M."/>
        </authorList>
    </citation>
    <scope>NUCLEOTIDE SEQUENCE [LARGE SCALE GENOMIC DNA]</scope>
    <source>
        <strain evidence="1 2">ATCC BAA-1854</strain>
    </source>
</reference>
<dbReference type="SUPFAM" id="SSF55331">
    <property type="entry name" value="Tautomerase/MIF"/>
    <property type="match status" value="1"/>
</dbReference>
<evidence type="ECO:0000313" key="1">
    <source>
        <dbReference type="EMBL" id="TWI98085.1"/>
    </source>
</evidence>
<dbReference type="InterPro" id="IPR037479">
    <property type="entry name" value="Tauto_MSAD"/>
</dbReference>
<organism evidence="1 2">
    <name type="scientific">Mucilaginibacter frigoritolerans</name>
    <dbReference type="NCBI Taxonomy" id="652788"/>
    <lineage>
        <taxon>Bacteria</taxon>
        <taxon>Pseudomonadati</taxon>
        <taxon>Bacteroidota</taxon>
        <taxon>Sphingobacteriia</taxon>
        <taxon>Sphingobacteriales</taxon>
        <taxon>Sphingobacteriaceae</taxon>
        <taxon>Mucilaginibacter</taxon>
    </lineage>
</organism>